<keyword evidence="1" id="KW-0732">Signal</keyword>
<dbReference type="EMBL" id="JH711581">
    <property type="protein sequence ID" value="EIW78937.1"/>
    <property type="molecule type" value="Genomic_DNA"/>
</dbReference>
<dbReference type="KEGG" id="cput:CONPUDRAFT_155635"/>
<evidence type="ECO:0000256" key="1">
    <source>
        <dbReference type="SAM" id="SignalP"/>
    </source>
</evidence>
<accession>A0A5M3MIX8</accession>
<dbReference type="GeneID" id="19203487"/>
<reference evidence="3" key="1">
    <citation type="journal article" date="2012" name="Science">
        <title>The Paleozoic origin of enzymatic lignin decomposition reconstructed from 31 fungal genomes.</title>
        <authorList>
            <person name="Floudas D."/>
            <person name="Binder M."/>
            <person name="Riley R."/>
            <person name="Barry K."/>
            <person name="Blanchette R.A."/>
            <person name="Henrissat B."/>
            <person name="Martinez A.T."/>
            <person name="Otillar R."/>
            <person name="Spatafora J.W."/>
            <person name="Yadav J.S."/>
            <person name="Aerts A."/>
            <person name="Benoit I."/>
            <person name="Boyd A."/>
            <person name="Carlson A."/>
            <person name="Copeland A."/>
            <person name="Coutinho P.M."/>
            <person name="de Vries R.P."/>
            <person name="Ferreira P."/>
            <person name="Findley K."/>
            <person name="Foster B."/>
            <person name="Gaskell J."/>
            <person name="Glotzer D."/>
            <person name="Gorecki P."/>
            <person name="Heitman J."/>
            <person name="Hesse C."/>
            <person name="Hori C."/>
            <person name="Igarashi K."/>
            <person name="Jurgens J.A."/>
            <person name="Kallen N."/>
            <person name="Kersten P."/>
            <person name="Kohler A."/>
            <person name="Kuees U."/>
            <person name="Kumar T.K.A."/>
            <person name="Kuo A."/>
            <person name="LaButti K."/>
            <person name="Larrondo L.F."/>
            <person name="Lindquist E."/>
            <person name="Ling A."/>
            <person name="Lombard V."/>
            <person name="Lucas S."/>
            <person name="Lundell T."/>
            <person name="Martin R."/>
            <person name="McLaughlin D.J."/>
            <person name="Morgenstern I."/>
            <person name="Morin E."/>
            <person name="Murat C."/>
            <person name="Nagy L.G."/>
            <person name="Nolan M."/>
            <person name="Ohm R.A."/>
            <person name="Patyshakuliyeva A."/>
            <person name="Rokas A."/>
            <person name="Ruiz-Duenas F.J."/>
            <person name="Sabat G."/>
            <person name="Salamov A."/>
            <person name="Samejima M."/>
            <person name="Schmutz J."/>
            <person name="Slot J.C."/>
            <person name="St John F."/>
            <person name="Stenlid J."/>
            <person name="Sun H."/>
            <person name="Sun S."/>
            <person name="Syed K."/>
            <person name="Tsang A."/>
            <person name="Wiebenga A."/>
            <person name="Young D."/>
            <person name="Pisabarro A."/>
            <person name="Eastwood D.C."/>
            <person name="Martin F."/>
            <person name="Cullen D."/>
            <person name="Grigoriev I.V."/>
            <person name="Hibbett D.S."/>
        </authorList>
    </citation>
    <scope>NUCLEOTIDE SEQUENCE [LARGE SCALE GENOMIC DNA]</scope>
    <source>
        <strain evidence="3">RWD-64-598 SS2</strain>
    </source>
</reference>
<feature type="chain" id="PRO_5024364599" evidence="1">
    <location>
        <begin position="19"/>
        <end position="74"/>
    </location>
</feature>
<organism evidence="2 3">
    <name type="scientific">Coniophora puteana (strain RWD-64-598)</name>
    <name type="common">Brown rot fungus</name>
    <dbReference type="NCBI Taxonomy" id="741705"/>
    <lineage>
        <taxon>Eukaryota</taxon>
        <taxon>Fungi</taxon>
        <taxon>Dikarya</taxon>
        <taxon>Basidiomycota</taxon>
        <taxon>Agaricomycotina</taxon>
        <taxon>Agaricomycetes</taxon>
        <taxon>Agaricomycetidae</taxon>
        <taxon>Boletales</taxon>
        <taxon>Coniophorineae</taxon>
        <taxon>Coniophoraceae</taxon>
        <taxon>Coniophora</taxon>
    </lineage>
</organism>
<protein>
    <submittedName>
        <fullName evidence="2">Uncharacterized protein</fullName>
    </submittedName>
</protein>
<name>A0A5M3MIX8_CONPW</name>
<dbReference type="AlphaFoldDB" id="A0A5M3MIX8"/>
<evidence type="ECO:0000313" key="2">
    <source>
        <dbReference type="EMBL" id="EIW78937.1"/>
    </source>
</evidence>
<keyword evidence="3" id="KW-1185">Reference proteome</keyword>
<comment type="caution">
    <text evidence="2">The sequence shown here is derived from an EMBL/GenBank/DDBJ whole genome shotgun (WGS) entry which is preliminary data.</text>
</comment>
<sequence>MKFTFSILLISLAGAVCAAPTDNAGRSAPLVAGNVHQKLAERSAPLVAGDVHQKLAERSAPLVAGDVHQKLEQD</sequence>
<gene>
    <name evidence="2" type="ORF">CONPUDRAFT_155635</name>
</gene>
<dbReference type="RefSeq" id="XP_007770687.1">
    <property type="nucleotide sequence ID" value="XM_007772497.1"/>
</dbReference>
<proteinExistence type="predicted"/>
<evidence type="ECO:0000313" key="3">
    <source>
        <dbReference type="Proteomes" id="UP000053558"/>
    </source>
</evidence>
<dbReference type="Proteomes" id="UP000053558">
    <property type="component" value="Unassembled WGS sequence"/>
</dbReference>
<feature type="signal peptide" evidence="1">
    <location>
        <begin position="1"/>
        <end position="18"/>
    </location>
</feature>